<dbReference type="EMBL" id="MZXW01000033">
    <property type="protein sequence ID" value="RXT42746.1"/>
    <property type="molecule type" value="Genomic_DNA"/>
</dbReference>
<dbReference type="Gene3D" id="2.60.120.580">
    <property type="entry name" value="Acetamidase/Formamidase-like domains"/>
    <property type="match status" value="2"/>
</dbReference>
<name>A0A4Q1UXG7_9BRAD</name>
<protein>
    <submittedName>
        <fullName evidence="1">Amidase</fullName>
    </submittedName>
</protein>
<dbReference type="GO" id="GO:0016811">
    <property type="term" value="F:hydrolase activity, acting on carbon-nitrogen (but not peptide) bonds, in linear amides"/>
    <property type="evidence" value="ECO:0007669"/>
    <property type="project" value="InterPro"/>
</dbReference>
<dbReference type="Proteomes" id="UP000290819">
    <property type="component" value="Unassembled WGS sequence"/>
</dbReference>
<reference evidence="1 2" key="1">
    <citation type="submission" date="2017-03" db="EMBL/GenBank/DDBJ databases">
        <authorList>
            <person name="Safronova V.I."/>
            <person name="Sazanova A.L."/>
            <person name="Chirak E.R."/>
        </authorList>
    </citation>
    <scope>NUCLEOTIDE SEQUENCE [LARGE SCALE GENOMIC DNA]</scope>
    <source>
        <strain evidence="1 2">Opo-243</strain>
    </source>
</reference>
<dbReference type="AlphaFoldDB" id="A0A4Q1UXG7"/>
<evidence type="ECO:0000313" key="2">
    <source>
        <dbReference type="Proteomes" id="UP000290819"/>
    </source>
</evidence>
<dbReference type="Pfam" id="PF03069">
    <property type="entry name" value="FmdA_AmdA"/>
    <property type="match status" value="2"/>
</dbReference>
<gene>
    <name evidence="1" type="ORF">B5V03_24595</name>
</gene>
<evidence type="ECO:0000313" key="1">
    <source>
        <dbReference type="EMBL" id="RXT42746.1"/>
    </source>
</evidence>
<proteinExistence type="predicted"/>
<dbReference type="InterPro" id="IPR004304">
    <property type="entry name" value="FmdA_AmdA"/>
</dbReference>
<dbReference type="OrthoDB" id="9785236at2"/>
<sequence length="316" mass="34236">MDFVLQSTPGNVQWGLWDGRSKPVLRIASGDRVTIETLSGEPDDLPDPSLGYDIVPGHAEVLASAFRGPGPHLLTGPVHIEGAEPGDVLEVRILNIELRCNWGWNIQVPTLGTLPEDFPEFRRIHIPLDRARNVATLPWGQELPLAPFFGNFGVAPPPSWGRLSSKEPRAFGGNMDNKELGAGSTLYFPVFVPGALFSAGDGHALQGDGEVCLTAIEAALTGTFEFHVRRDLRLTSPRAETASDWITMGFDEDLDDAAKAALRDMIALIRERSGLSAQDAYTLCSIAADLRVTQLVDGNKGIHCVLAKSRMPVKPI</sequence>
<comment type="caution">
    <text evidence="1">The sequence shown here is derived from an EMBL/GenBank/DDBJ whole genome shotgun (WGS) entry which is preliminary data.</text>
</comment>
<keyword evidence="2" id="KW-1185">Reference proteome</keyword>
<dbReference type="PANTHER" id="PTHR31891:SF1">
    <property type="entry name" value="FORMAMIDASE C869.04-RELATED"/>
    <property type="match status" value="1"/>
</dbReference>
<dbReference type="Gene3D" id="3.10.28.20">
    <property type="entry name" value="Acetamidase/Formamidase-like domains"/>
    <property type="match status" value="1"/>
</dbReference>
<dbReference type="PANTHER" id="PTHR31891">
    <property type="entry name" value="FORMAMIDASE C869.04-RELATED"/>
    <property type="match status" value="1"/>
</dbReference>
<accession>A0A4Q1UXG7</accession>
<dbReference type="RefSeq" id="WP_129273006.1">
    <property type="nucleotide sequence ID" value="NZ_MZXW01000033.1"/>
</dbReference>
<organism evidence="1 2">
    <name type="scientific">Bradyrhizobium betae</name>
    <dbReference type="NCBI Taxonomy" id="244734"/>
    <lineage>
        <taxon>Bacteria</taxon>
        <taxon>Pseudomonadati</taxon>
        <taxon>Pseudomonadota</taxon>
        <taxon>Alphaproteobacteria</taxon>
        <taxon>Hyphomicrobiales</taxon>
        <taxon>Nitrobacteraceae</taxon>
        <taxon>Bradyrhizobium</taxon>
    </lineage>
</organism>
<dbReference type="SUPFAM" id="SSF141130">
    <property type="entry name" value="Acetamidase/Formamidase-like"/>
    <property type="match status" value="1"/>
</dbReference>